<proteinExistence type="predicted"/>
<keyword evidence="3" id="KW-1185">Reference proteome</keyword>
<dbReference type="RefSeq" id="YP_002790799.1">
    <property type="nucleotide sequence ID" value="NC_012530.1"/>
</dbReference>
<gene>
    <name evidence="2" type="ORF">lb338_phage_120</name>
</gene>
<evidence type="ECO:0000313" key="3">
    <source>
        <dbReference type="Proteomes" id="UP000001878"/>
    </source>
</evidence>
<feature type="region of interest" description="Disordered" evidence="1">
    <location>
        <begin position="817"/>
        <end position="840"/>
    </location>
</feature>
<dbReference type="KEGG" id="vg:7750975"/>
<feature type="compositionally biased region" description="Polar residues" evidence="1">
    <location>
        <begin position="817"/>
        <end position="836"/>
    </location>
</feature>
<protein>
    <submittedName>
        <fullName evidence="2">Putative tail lysin</fullName>
    </submittedName>
</protein>
<dbReference type="Proteomes" id="UP000001878">
    <property type="component" value="Segment"/>
</dbReference>
<feature type="region of interest" description="Disordered" evidence="1">
    <location>
        <begin position="755"/>
        <end position="785"/>
    </location>
</feature>
<organism evidence="2 3">
    <name type="scientific">Lactobacillus phage Lb338-1</name>
    <dbReference type="NCBI Taxonomy" id="2892342"/>
    <lineage>
        <taxon>Viruses</taxon>
        <taxon>Duplodnaviria</taxon>
        <taxon>Heunggongvirae</taxon>
        <taxon>Uroviricota</taxon>
        <taxon>Caudoviricetes</taxon>
        <taxon>Herelleviridae</taxon>
        <taxon>Mooreparkvirus</taxon>
        <taxon>Mooreparkvirus Lb3381</taxon>
    </lineage>
</organism>
<name>C1KFN0_9CAUD</name>
<sequence>MPDRQINFNLQAKNDDAIRKAKEAENQFKKTGSASKGAAQDAFNEWSKVTDQLKQAYSIVGKMSDRARYITGNSQQAYHREYNTSGINSSYSSNMNSLNSNIKSLSDVLKSQSNIVSKSLSRNHMTDTQYRDYQANRKILGGASNDSSNQRKNLDGMLKERGLLAKSRDNATSKDERVYYNEKLRENNQEIKAQRDFIKKIDQATNSIGKFDSSLQGVQVDPERNSLAYNMRQRGYMTGVHISAGAAQAVSGYYQQGRSINQQTGQQAIQIGYLTGGGTDYQVRSQAQKLGSQYGYKTQDALDFYSQVIRRPGKAMSMSEANKDVAGVMAEGRKSNLSEDTYKNLVTSVAGAGGDTSKTGIKNIVSTVLAANAMSGQSGNYEQSTQTLTTLLNQISTSTNVSNQGVKNLANNQATLSSLGSGWKGNAGAAAEQTMNSAYTAASTGNNSGLLYTIIRSKGQGGPQGYLNAEIQSAKGLSDVNNITDARKMFQRQAQSGPNGLARTAVSLQKLFPNMAPQAAKDLASGIADGKLSDKQLQKRAQEADKKAREKNKNKTYDKSDQSTINQKDSRKEKNQSNFQQSNNWFEQLTSTIGGTMIGGLGLEMFKGLGKGIVTNISGGGIKSVISKLTGKSFGEEAKGGSGLFSGIKNLFSGGSKVAEGAEATTKSTGLFSKIVGGAKSLFGVGESAAKSGSKGTSIFSKMTGGISKFLTTGSLLSKIGLGALGLQGSIPDSKKLSKSETNKLTAMYGYDKNGKKSISKKASSKKSSSSSSKSSSSKSSYSSTQKYISYKQQNSLLDKEKQIVDNRLKYTKEQQSLLAGNGKNSDAKNTSVKSSSRSHRAFGGLVKGHTEIDELNKPEFVVPGDPAKQNSTQRVVNDIANMTGVRAKTPSNYVVNSGGSYSPNVTVNVNGQVDNNTLSNLQEKIKSALNDATDNYRKQIVHG</sequence>
<feature type="compositionally biased region" description="Basic and acidic residues" evidence="1">
    <location>
        <begin position="540"/>
        <end position="561"/>
    </location>
</feature>
<evidence type="ECO:0000256" key="1">
    <source>
        <dbReference type="SAM" id="MobiDB-lite"/>
    </source>
</evidence>
<evidence type="ECO:0000313" key="2">
    <source>
        <dbReference type="EMBL" id="ACO37041.1"/>
    </source>
</evidence>
<feature type="compositionally biased region" description="Basic residues" evidence="1">
    <location>
        <begin position="756"/>
        <end position="765"/>
    </location>
</feature>
<accession>C1KFN0</accession>
<reference evidence="2 3" key="1">
    <citation type="journal article" date="2009" name="Gene">
        <title>Genome of a virulent bacteriophage Lb338-1 that lyses the probiotic Lactobacillus paracasei cheese strain.</title>
        <authorList>
            <person name="Alemayehu D."/>
            <person name="Ross R.P."/>
            <person name="O'Sullivan O."/>
            <person name="Coffey A."/>
            <person name="Stanton C."/>
            <person name="Fitzgerald G.F."/>
            <person name="McAuliffe O."/>
        </authorList>
    </citation>
    <scope>NUCLEOTIDE SEQUENCE [LARGE SCALE GENOMIC DNA]</scope>
    <source>
        <strain evidence="2">Lb338-1</strain>
    </source>
</reference>
<dbReference type="EMBL" id="FJ822135">
    <property type="protein sequence ID" value="ACO37041.1"/>
    <property type="molecule type" value="Genomic_DNA"/>
</dbReference>
<feature type="region of interest" description="Disordered" evidence="1">
    <location>
        <begin position="540"/>
        <end position="583"/>
    </location>
</feature>
<dbReference type="GeneID" id="7750975"/>
<feature type="compositionally biased region" description="Low complexity" evidence="1">
    <location>
        <begin position="766"/>
        <end position="785"/>
    </location>
</feature>